<keyword evidence="3" id="KW-1185">Reference proteome</keyword>
<evidence type="ECO:0000313" key="3">
    <source>
        <dbReference type="Proteomes" id="UP000191153"/>
    </source>
</evidence>
<proteinExistence type="predicted"/>
<keyword evidence="1" id="KW-0472">Membrane</keyword>
<reference evidence="2 3" key="1">
    <citation type="submission" date="2017-02" db="EMBL/GenBank/DDBJ databases">
        <authorList>
            <person name="Peterson S.W."/>
        </authorList>
    </citation>
    <scope>NUCLEOTIDE SEQUENCE [LARGE SCALE GENOMIC DNA]</scope>
    <source>
        <strain evidence="2 3">ATCC 700028</strain>
    </source>
</reference>
<name>A0A1T4JXM9_9FUSO</name>
<dbReference type="RefSeq" id="WP_078692722.1">
    <property type="nucleotide sequence ID" value="NZ_FUWX01000004.1"/>
</dbReference>
<organism evidence="2 3">
    <name type="scientific">Cetobacterium ceti</name>
    <dbReference type="NCBI Taxonomy" id="180163"/>
    <lineage>
        <taxon>Bacteria</taxon>
        <taxon>Fusobacteriati</taxon>
        <taxon>Fusobacteriota</taxon>
        <taxon>Fusobacteriia</taxon>
        <taxon>Fusobacteriales</taxon>
        <taxon>Fusobacteriaceae</taxon>
        <taxon>Cetobacterium</taxon>
    </lineage>
</organism>
<dbReference type="STRING" id="180163.SAMN02745174_00174"/>
<dbReference type="AlphaFoldDB" id="A0A1T4JXM9"/>
<feature type="transmembrane region" description="Helical" evidence="1">
    <location>
        <begin position="6"/>
        <end position="36"/>
    </location>
</feature>
<protein>
    <submittedName>
        <fullName evidence="2">Uncharacterized protein</fullName>
    </submittedName>
</protein>
<keyword evidence="1" id="KW-0812">Transmembrane</keyword>
<dbReference type="Proteomes" id="UP000191153">
    <property type="component" value="Unassembled WGS sequence"/>
</dbReference>
<keyword evidence="1" id="KW-1133">Transmembrane helix</keyword>
<dbReference type="OrthoDB" id="88670at2"/>
<accession>A0A1T4JXM9</accession>
<feature type="transmembrane region" description="Helical" evidence="1">
    <location>
        <begin position="48"/>
        <end position="65"/>
    </location>
</feature>
<dbReference type="EMBL" id="FUWX01000004">
    <property type="protein sequence ID" value="SJZ35022.1"/>
    <property type="molecule type" value="Genomic_DNA"/>
</dbReference>
<sequence length="157" mass="18767">MLLKSSLLILFICNLFSKTLNEVSILFVLGLILNFIYNKNLYKSIKKIKFFLIFYLTTCLVQLFYVQEGEVLFKIYKIYITKEGMVNFGISFLRIFNLLFLSWVVNSQKLFNGRFAGYQQVVENVMDLVPEVFKLFKKKMKIKWFFRHILNQIKVKI</sequence>
<evidence type="ECO:0000256" key="1">
    <source>
        <dbReference type="SAM" id="Phobius"/>
    </source>
</evidence>
<evidence type="ECO:0000313" key="2">
    <source>
        <dbReference type="EMBL" id="SJZ35022.1"/>
    </source>
</evidence>
<feature type="transmembrane region" description="Helical" evidence="1">
    <location>
        <begin position="85"/>
        <end position="105"/>
    </location>
</feature>
<gene>
    <name evidence="2" type="ORF">SAMN02745174_00174</name>
</gene>